<evidence type="ECO:0000313" key="14">
    <source>
        <dbReference type="Proteomes" id="UP000317158"/>
    </source>
</evidence>
<keyword evidence="3 11" id="KW-0479">Metal-binding</keyword>
<dbReference type="SUPFAM" id="SSF102114">
    <property type="entry name" value="Radical SAM enzymes"/>
    <property type="match status" value="1"/>
</dbReference>
<evidence type="ECO:0000256" key="9">
    <source>
        <dbReference type="ARBA" id="ARBA00023239"/>
    </source>
</evidence>
<feature type="binding site" evidence="11">
    <location>
        <position position="65"/>
    </location>
    <ligand>
        <name>S-adenosyl-L-methionine</name>
        <dbReference type="ChEBI" id="CHEBI:59789"/>
    </ligand>
</feature>
<feature type="binding site" evidence="11">
    <location>
        <position position="21"/>
    </location>
    <ligand>
        <name>[4Fe-4S] cluster</name>
        <dbReference type="ChEBI" id="CHEBI:49883"/>
        <label>1</label>
        <note>4Fe-4S-S-AdoMet</note>
    </ligand>
</feature>
<dbReference type="InterPro" id="IPR010505">
    <property type="entry name" value="MoaA_twitch"/>
</dbReference>
<dbReference type="InterPro" id="IPR007197">
    <property type="entry name" value="rSAM"/>
</dbReference>
<reference evidence="13 14" key="1">
    <citation type="journal article" date="2019" name="Nat. Microbiol.">
        <title>Wide diversity of methane and short-chain alkane metabolisms in uncultured archaea.</title>
        <authorList>
            <person name="Borrel G."/>
            <person name="Adam P.S."/>
            <person name="McKay L.J."/>
            <person name="Chen L.X."/>
            <person name="Sierra-Garcia I.N."/>
            <person name="Sieber C.M."/>
            <person name="Letourneur Q."/>
            <person name="Ghozlane A."/>
            <person name="Andersen G.L."/>
            <person name="Li W.J."/>
            <person name="Hallam S.J."/>
            <person name="Muyzer G."/>
            <person name="de Oliveira V.M."/>
            <person name="Inskeep W.P."/>
            <person name="Banfield J.F."/>
            <person name="Gribaldo S."/>
        </authorList>
    </citation>
    <scope>NUCLEOTIDE SEQUENCE [LARGE SCALE GENOMIC DNA]</scope>
    <source>
        <strain evidence="13">NM1a</strain>
    </source>
</reference>
<dbReference type="InterPro" id="IPR006638">
    <property type="entry name" value="Elp3/MiaA/NifB-like_rSAM"/>
</dbReference>
<evidence type="ECO:0000256" key="8">
    <source>
        <dbReference type="ARBA" id="ARBA00023150"/>
    </source>
</evidence>
<dbReference type="GO" id="GO:0061799">
    <property type="term" value="F:cyclic pyranopterin monophosphate synthase activity"/>
    <property type="evidence" value="ECO:0007669"/>
    <property type="project" value="TreeGrafter"/>
</dbReference>
<dbReference type="Pfam" id="PF04055">
    <property type="entry name" value="Radical_SAM"/>
    <property type="match status" value="1"/>
</dbReference>
<feature type="binding site" evidence="11">
    <location>
        <position position="152"/>
    </location>
    <ligand>
        <name>GTP</name>
        <dbReference type="ChEBI" id="CHEBI:37565"/>
    </ligand>
</feature>
<keyword evidence="4 11" id="KW-0547">Nucleotide-binding</keyword>
<dbReference type="InterPro" id="IPR000385">
    <property type="entry name" value="MoaA_NifB_PqqE_Fe-S-bd_CS"/>
</dbReference>
<dbReference type="SFLD" id="SFLDG01067">
    <property type="entry name" value="SPASM/twitch_domain_containing"/>
    <property type="match status" value="1"/>
</dbReference>
<keyword evidence="9 11" id="KW-0456">Lyase</keyword>
<dbReference type="InterPro" id="IPR040064">
    <property type="entry name" value="MoaA-like"/>
</dbReference>
<dbReference type="PROSITE" id="PS01305">
    <property type="entry name" value="MOAA_NIFB_PQQE"/>
    <property type="match status" value="1"/>
</dbReference>
<feature type="binding site" evidence="11">
    <location>
        <position position="14"/>
    </location>
    <ligand>
        <name>GTP</name>
        <dbReference type="ChEBI" id="CHEBI:37565"/>
    </ligand>
</feature>
<feature type="binding site" evidence="11">
    <location>
        <position position="27"/>
    </location>
    <ligand>
        <name>S-adenosyl-L-methionine</name>
        <dbReference type="ChEBI" id="CHEBI:59789"/>
    </ligand>
</feature>
<feature type="binding site" evidence="11">
    <location>
        <position position="113"/>
    </location>
    <ligand>
        <name>S-adenosyl-L-methionine</name>
        <dbReference type="ChEBI" id="CHEBI:59789"/>
    </ligand>
</feature>
<evidence type="ECO:0000256" key="5">
    <source>
        <dbReference type="ARBA" id="ARBA00023004"/>
    </source>
</evidence>
<dbReference type="CDD" id="cd21117">
    <property type="entry name" value="Twitch_MoaA"/>
    <property type="match status" value="1"/>
</dbReference>
<feature type="binding site" evidence="11">
    <location>
        <position position="261"/>
    </location>
    <ligand>
        <name>[4Fe-4S] cluster</name>
        <dbReference type="ChEBI" id="CHEBI:49883"/>
        <label>2</label>
        <note>4Fe-4S-substrate</note>
    </ligand>
</feature>
<keyword evidence="5 11" id="KW-0408">Iron</keyword>
<keyword evidence="1 11" id="KW-0004">4Fe-4S</keyword>
<feature type="binding site" evidence="11">
    <location>
        <position position="61"/>
    </location>
    <ligand>
        <name>GTP</name>
        <dbReference type="ChEBI" id="CHEBI:37565"/>
    </ligand>
</feature>
<comment type="similarity">
    <text evidence="11">Belongs to the radical SAM superfamily. MoaA family.</text>
</comment>
<feature type="binding site" evidence="11">
    <location>
        <position position="244"/>
    </location>
    <ligand>
        <name>[4Fe-4S] cluster</name>
        <dbReference type="ChEBI" id="CHEBI:49883"/>
        <label>2</label>
        <note>4Fe-4S-substrate</note>
    </ligand>
</feature>
<dbReference type="EC" id="4.1.99.22" evidence="11"/>
<dbReference type="PROSITE" id="PS51918">
    <property type="entry name" value="RADICAL_SAM"/>
    <property type="match status" value="1"/>
</dbReference>
<dbReference type="InterPro" id="IPR013485">
    <property type="entry name" value="MoaA_arc"/>
</dbReference>
<proteinExistence type="inferred from homology"/>
<dbReference type="GO" id="GO:0006777">
    <property type="term" value="P:Mo-molybdopterin cofactor biosynthetic process"/>
    <property type="evidence" value="ECO:0007669"/>
    <property type="project" value="UniProtKB-UniRule"/>
</dbReference>
<dbReference type="SFLD" id="SFLDG01386">
    <property type="entry name" value="main_SPASM_domain-containing"/>
    <property type="match status" value="1"/>
</dbReference>
<evidence type="ECO:0000256" key="2">
    <source>
        <dbReference type="ARBA" id="ARBA00022691"/>
    </source>
</evidence>
<comment type="catalytic activity">
    <reaction evidence="10 11">
        <text>GTP + AH2 + S-adenosyl-L-methionine = (8S)-3',8-cyclo-7,8-dihydroguanosine 5'-triphosphate + 5'-deoxyadenosine + L-methionine + A + H(+)</text>
        <dbReference type="Rhea" id="RHEA:49576"/>
        <dbReference type="ChEBI" id="CHEBI:13193"/>
        <dbReference type="ChEBI" id="CHEBI:15378"/>
        <dbReference type="ChEBI" id="CHEBI:17319"/>
        <dbReference type="ChEBI" id="CHEBI:17499"/>
        <dbReference type="ChEBI" id="CHEBI:37565"/>
        <dbReference type="ChEBI" id="CHEBI:57844"/>
        <dbReference type="ChEBI" id="CHEBI:59789"/>
        <dbReference type="ChEBI" id="CHEBI:131766"/>
        <dbReference type="EC" id="4.1.99.22"/>
    </reaction>
</comment>
<evidence type="ECO:0000313" key="13">
    <source>
        <dbReference type="EMBL" id="RZN64570.1"/>
    </source>
</evidence>
<feature type="domain" description="Radical SAM core" evidence="12">
    <location>
        <begin position="5"/>
        <end position="224"/>
    </location>
</feature>
<dbReference type="AlphaFoldDB" id="A0A520KS07"/>
<keyword evidence="6 11" id="KW-0411">Iron-sulfur</keyword>
<dbReference type="SFLD" id="SFLDG01383">
    <property type="entry name" value="cyclic_pyranopterin_phosphate"/>
    <property type="match status" value="1"/>
</dbReference>
<dbReference type="CDD" id="cd01335">
    <property type="entry name" value="Radical_SAM"/>
    <property type="match status" value="1"/>
</dbReference>
<gene>
    <name evidence="11 13" type="primary">moaA</name>
    <name evidence="13" type="ORF">EF806_04325</name>
</gene>
<dbReference type="Pfam" id="PF06463">
    <property type="entry name" value="Mob_synth_C"/>
    <property type="match status" value="1"/>
</dbReference>
<sequence length="308" mass="35125">MLIDPYGRKIRSLRASITKRCNLNCIYCHMDGQLAGGEELSLDEIKRICNIFPRLGVKKIRISGGEPLVRKDCVDIIAGLKNFDEISMTTNGVFLADKAEDLKQAGLKRVNISIDSLKDDLYSRITGGDRKTLLYVKDSLEKAVEIGLTPVKINMVVLDINQEEIHDFIDYILKKGLQKEVILQLIELIDIRKKYPDQADWKKIEAFLNNNGILIGVRKTHNRKKYLYRGVEVELVRPIDAKFCMGCSRLRLTADGFLKPCLLRNDNIVDLKGCSSEEEIERLVKVAVARREPYYKGVVKKHFSINDL</sequence>
<evidence type="ECO:0000256" key="1">
    <source>
        <dbReference type="ARBA" id="ARBA00022485"/>
    </source>
</evidence>
<dbReference type="GO" id="GO:0005525">
    <property type="term" value="F:GTP binding"/>
    <property type="evidence" value="ECO:0007669"/>
    <property type="project" value="UniProtKB-UniRule"/>
</dbReference>
<dbReference type="EMBL" id="RXIF01000006">
    <property type="protein sequence ID" value="RZN64570.1"/>
    <property type="molecule type" value="Genomic_DNA"/>
</dbReference>
<comment type="caution">
    <text evidence="13">The sequence shown here is derived from an EMBL/GenBank/DDBJ whole genome shotgun (WGS) entry which is preliminary data.</text>
</comment>
<dbReference type="SMART" id="SM00729">
    <property type="entry name" value="Elp3"/>
    <property type="match status" value="1"/>
</dbReference>
<keyword evidence="2 11" id="KW-0949">S-adenosyl-L-methionine</keyword>
<dbReference type="SFLD" id="SFLDS00029">
    <property type="entry name" value="Radical_SAM"/>
    <property type="match status" value="1"/>
</dbReference>
<dbReference type="GO" id="GO:1904047">
    <property type="term" value="F:S-adenosyl-L-methionine binding"/>
    <property type="evidence" value="ECO:0007669"/>
    <property type="project" value="UniProtKB-UniRule"/>
</dbReference>
<dbReference type="PANTHER" id="PTHR22960:SF0">
    <property type="entry name" value="MOLYBDENUM COFACTOR BIOSYNTHESIS PROTEIN 1"/>
    <property type="match status" value="1"/>
</dbReference>
<keyword evidence="8 11" id="KW-0501">Molybdenum cofactor biosynthesis</keyword>
<feature type="binding site" evidence="11">
    <location>
        <position position="25"/>
    </location>
    <ligand>
        <name>[4Fe-4S] cluster</name>
        <dbReference type="ChEBI" id="CHEBI:49883"/>
        <label>1</label>
        <note>4Fe-4S-S-AdoMet</note>
    </ligand>
</feature>
<evidence type="ECO:0000259" key="12">
    <source>
        <dbReference type="PROSITE" id="PS51918"/>
    </source>
</evidence>
<evidence type="ECO:0000256" key="4">
    <source>
        <dbReference type="ARBA" id="ARBA00022741"/>
    </source>
</evidence>
<feature type="binding site" evidence="11">
    <location>
        <position position="89"/>
    </location>
    <ligand>
        <name>GTP</name>
        <dbReference type="ChEBI" id="CHEBI:37565"/>
    </ligand>
</feature>
<dbReference type="InterPro" id="IPR058240">
    <property type="entry name" value="rSAM_sf"/>
</dbReference>
<protein>
    <recommendedName>
        <fullName evidence="11">Probable GTP 3',8-cyclase</fullName>
        <ecNumber evidence="11">4.1.99.22</ecNumber>
    </recommendedName>
    <alternativeName>
        <fullName evidence="11">Molybdenum cofactor biosynthesis protein A</fullName>
    </alternativeName>
</protein>
<dbReference type="Proteomes" id="UP000317158">
    <property type="component" value="Unassembled WGS sequence"/>
</dbReference>
<dbReference type="PANTHER" id="PTHR22960">
    <property type="entry name" value="MOLYBDOPTERIN COFACTOR SYNTHESIS PROTEIN A"/>
    <property type="match status" value="1"/>
</dbReference>
<organism evidence="13 14">
    <name type="scientific">Methanoliparum thermophilum</name>
    <dbReference type="NCBI Taxonomy" id="2491083"/>
    <lineage>
        <taxon>Archaea</taxon>
        <taxon>Methanobacteriati</taxon>
        <taxon>Methanobacteriota</taxon>
        <taxon>Candidatus Methanoliparia</taxon>
        <taxon>Candidatus Methanoliparales</taxon>
        <taxon>Candidatus Methanoliparaceae</taxon>
        <taxon>Candidatus Methanoliparum</taxon>
    </lineage>
</organism>
<evidence type="ECO:0000256" key="11">
    <source>
        <dbReference type="HAMAP-Rule" id="MF_01225"/>
    </source>
</evidence>
<accession>A0A520KS07</accession>
<comment type="caution">
    <text evidence="11">Lacks conserved residue(s) required for the propagation of feature annotation.</text>
</comment>
<feature type="binding site" evidence="11">
    <location>
        <position position="28"/>
    </location>
    <ligand>
        <name>[4Fe-4S] cluster</name>
        <dbReference type="ChEBI" id="CHEBI:49883"/>
        <label>1</label>
        <note>4Fe-4S-S-AdoMet</note>
    </ligand>
</feature>
<comment type="pathway">
    <text evidence="11">Cofactor biosynthesis; molybdopterin biosynthesis.</text>
</comment>
<evidence type="ECO:0000256" key="10">
    <source>
        <dbReference type="ARBA" id="ARBA00048697"/>
    </source>
</evidence>
<keyword evidence="7 11" id="KW-0342">GTP-binding</keyword>
<name>A0A520KS07_METT2</name>
<feature type="binding site" evidence="11">
    <location>
        <begin position="249"/>
        <end position="251"/>
    </location>
    <ligand>
        <name>GTP</name>
        <dbReference type="ChEBI" id="CHEBI:37565"/>
    </ligand>
</feature>
<dbReference type="NCBIfam" id="TIGR02668">
    <property type="entry name" value="moaA_archaeal"/>
    <property type="match status" value="1"/>
</dbReference>
<dbReference type="HAMAP" id="MF_01225_A">
    <property type="entry name" value="MoaA_A"/>
    <property type="match status" value="1"/>
</dbReference>
<dbReference type="GO" id="GO:0061798">
    <property type="term" value="F:GTP 3',8'-cyclase activity"/>
    <property type="evidence" value="ECO:0007669"/>
    <property type="project" value="UniProtKB-UniRule"/>
</dbReference>
<dbReference type="InterPro" id="IPR050105">
    <property type="entry name" value="MoCo_biosynth_MoaA/MoaC"/>
</dbReference>
<comment type="function">
    <text evidence="11">Catalyzes the cyclization of GTP to (8S)-3',8-cyclo-7,8-dihydroguanosine 5'-triphosphate.</text>
</comment>
<evidence type="ECO:0000256" key="6">
    <source>
        <dbReference type="ARBA" id="ARBA00023014"/>
    </source>
</evidence>
<feature type="binding site" evidence="11">
    <location>
        <position position="247"/>
    </location>
    <ligand>
        <name>[4Fe-4S] cluster</name>
        <dbReference type="ChEBI" id="CHEBI:49883"/>
        <label>2</label>
        <note>4Fe-4S-substrate</note>
    </ligand>
</feature>
<dbReference type="InterPro" id="IPR013785">
    <property type="entry name" value="Aldolase_TIM"/>
</dbReference>
<evidence type="ECO:0000256" key="3">
    <source>
        <dbReference type="ARBA" id="ARBA00022723"/>
    </source>
</evidence>
<dbReference type="NCBIfam" id="NF001199">
    <property type="entry name" value="PRK00164.2-1"/>
    <property type="match status" value="1"/>
</dbReference>
<dbReference type="UniPathway" id="UPA00344"/>
<dbReference type="Gene3D" id="3.20.20.70">
    <property type="entry name" value="Aldolase class I"/>
    <property type="match status" value="1"/>
</dbReference>
<dbReference type="GO" id="GO:0051539">
    <property type="term" value="F:4 iron, 4 sulfur cluster binding"/>
    <property type="evidence" value="ECO:0007669"/>
    <property type="project" value="UniProtKB-UniRule"/>
</dbReference>
<dbReference type="GO" id="GO:0046872">
    <property type="term" value="F:metal ion binding"/>
    <property type="evidence" value="ECO:0007669"/>
    <property type="project" value="UniProtKB-KW"/>
</dbReference>
<evidence type="ECO:0000256" key="7">
    <source>
        <dbReference type="ARBA" id="ARBA00023134"/>
    </source>
</evidence>
<comment type="cofactor">
    <cofactor evidence="11">
        <name>[4Fe-4S] cluster</name>
        <dbReference type="ChEBI" id="CHEBI:49883"/>
    </cofactor>
    <text evidence="11">Binds 2 [4Fe-4S] clusters. Binds 1 [4Fe-4S] cluster coordinated with 3 cysteines and an exchangeable S-adenosyl-L-methionine and 1 [4Fe-4S] cluster coordinated with 3 cysteines and the GTP-derived substrate.</text>
</comment>